<name>A0A286DS31_9ACTN</name>
<feature type="compositionally biased region" description="Pro residues" evidence="1">
    <location>
        <begin position="17"/>
        <end position="59"/>
    </location>
</feature>
<dbReference type="Proteomes" id="UP000219072">
    <property type="component" value="Unassembled WGS sequence"/>
</dbReference>
<keyword evidence="2" id="KW-1133">Transmembrane helix</keyword>
<dbReference type="RefSeq" id="WP_245880411.1">
    <property type="nucleotide sequence ID" value="NZ_OCNE01000003.1"/>
</dbReference>
<proteinExistence type="predicted"/>
<evidence type="ECO:0000256" key="1">
    <source>
        <dbReference type="SAM" id="MobiDB-lite"/>
    </source>
</evidence>
<dbReference type="AlphaFoldDB" id="A0A286DS31"/>
<keyword evidence="4" id="KW-1185">Reference proteome</keyword>
<evidence type="ECO:0000313" key="3">
    <source>
        <dbReference type="EMBL" id="SOD61455.1"/>
    </source>
</evidence>
<accession>A0A286DS31</accession>
<organism evidence="3 4">
    <name type="scientific">Streptomyces zhaozhouensis</name>
    <dbReference type="NCBI Taxonomy" id="1300267"/>
    <lineage>
        <taxon>Bacteria</taxon>
        <taxon>Bacillati</taxon>
        <taxon>Actinomycetota</taxon>
        <taxon>Actinomycetes</taxon>
        <taxon>Kitasatosporales</taxon>
        <taxon>Streptomycetaceae</taxon>
        <taxon>Streptomyces</taxon>
    </lineage>
</organism>
<protein>
    <submittedName>
        <fullName evidence="3">Uncharacterized protein</fullName>
    </submittedName>
</protein>
<dbReference type="EMBL" id="OCNE01000003">
    <property type="protein sequence ID" value="SOD61455.1"/>
    <property type="molecule type" value="Genomic_DNA"/>
</dbReference>
<gene>
    <name evidence="3" type="ORF">SAMN06297387_103177</name>
</gene>
<sequence length="327" mass="33669">MNTEQGPRSIPVSSLAPVPPPRQAPGAPPPRPAAPPSPYGPPPPSAPPPPGAPPRPFTTPPSAGRPQARAWRTVGARVPLRLVGAVVCLVLGTGLLGGAAAGAWLAGGDERQQAAEAAWEDGRELWREVPVDELFPPELTAEDAGPGGADRRWVRLGVAPDSGCADAFDPLLTEVLSAVGCHRLIRATYADETETTVTTVGLLFTTADAAGTGVLAERFAEEGLAERPDLLPRAFPVEGTAAAGFGDAQRAAWTVAVEDRLPVVAWSVTGFADGRPVPEPTPSAEATAEDADGAVALAGLGHDSAGILDRVADRLRQAHEERVGETA</sequence>
<feature type="region of interest" description="Disordered" evidence="1">
    <location>
        <begin position="1"/>
        <end position="69"/>
    </location>
</feature>
<reference evidence="3 4" key="1">
    <citation type="submission" date="2017-09" db="EMBL/GenBank/DDBJ databases">
        <authorList>
            <person name="Ehlers B."/>
            <person name="Leendertz F.H."/>
        </authorList>
    </citation>
    <scope>NUCLEOTIDE SEQUENCE [LARGE SCALE GENOMIC DNA]</scope>
    <source>
        <strain evidence="3 4">CGMCC 4.7095</strain>
    </source>
</reference>
<feature type="transmembrane region" description="Helical" evidence="2">
    <location>
        <begin position="82"/>
        <end position="106"/>
    </location>
</feature>
<evidence type="ECO:0000256" key="2">
    <source>
        <dbReference type="SAM" id="Phobius"/>
    </source>
</evidence>
<evidence type="ECO:0000313" key="4">
    <source>
        <dbReference type="Proteomes" id="UP000219072"/>
    </source>
</evidence>
<keyword evidence="2" id="KW-0472">Membrane</keyword>
<keyword evidence="2" id="KW-0812">Transmembrane</keyword>